<gene>
    <name evidence="1" type="ORF">TRAVEDRAFT_54601</name>
</gene>
<organism evidence="1 2">
    <name type="scientific">Trametes versicolor (strain FP-101664)</name>
    <name type="common">White-rot fungus</name>
    <name type="synonym">Coriolus versicolor</name>
    <dbReference type="NCBI Taxonomy" id="717944"/>
    <lineage>
        <taxon>Eukaryota</taxon>
        <taxon>Fungi</taxon>
        <taxon>Dikarya</taxon>
        <taxon>Basidiomycota</taxon>
        <taxon>Agaricomycotina</taxon>
        <taxon>Agaricomycetes</taxon>
        <taxon>Polyporales</taxon>
        <taxon>Polyporaceae</taxon>
        <taxon>Trametes</taxon>
    </lineage>
</organism>
<dbReference type="KEGG" id="tvs:TRAVEDRAFT_54601"/>
<name>R7S6C2_TRAVS</name>
<protein>
    <submittedName>
        <fullName evidence="1">Uncharacterized protein</fullName>
    </submittedName>
</protein>
<proteinExistence type="predicted"/>
<dbReference type="RefSeq" id="XP_008045718.1">
    <property type="nucleotide sequence ID" value="XM_008047527.1"/>
</dbReference>
<dbReference type="OMA" id="AGRHRIM"/>
<accession>R7S6C2</accession>
<reference evidence="2" key="1">
    <citation type="journal article" date="2012" name="Science">
        <title>The Paleozoic origin of enzymatic lignin decomposition reconstructed from 31 fungal genomes.</title>
        <authorList>
            <person name="Floudas D."/>
            <person name="Binder M."/>
            <person name="Riley R."/>
            <person name="Barry K."/>
            <person name="Blanchette R.A."/>
            <person name="Henrissat B."/>
            <person name="Martinez A.T."/>
            <person name="Otillar R."/>
            <person name="Spatafora J.W."/>
            <person name="Yadav J.S."/>
            <person name="Aerts A."/>
            <person name="Benoit I."/>
            <person name="Boyd A."/>
            <person name="Carlson A."/>
            <person name="Copeland A."/>
            <person name="Coutinho P.M."/>
            <person name="de Vries R.P."/>
            <person name="Ferreira P."/>
            <person name="Findley K."/>
            <person name="Foster B."/>
            <person name="Gaskell J."/>
            <person name="Glotzer D."/>
            <person name="Gorecki P."/>
            <person name="Heitman J."/>
            <person name="Hesse C."/>
            <person name="Hori C."/>
            <person name="Igarashi K."/>
            <person name="Jurgens J.A."/>
            <person name="Kallen N."/>
            <person name="Kersten P."/>
            <person name="Kohler A."/>
            <person name="Kuees U."/>
            <person name="Kumar T.K.A."/>
            <person name="Kuo A."/>
            <person name="LaButti K."/>
            <person name="Larrondo L.F."/>
            <person name="Lindquist E."/>
            <person name="Ling A."/>
            <person name="Lombard V."/>
            <person name="Lucas S."/>
            <person name="Lundell T."/>
            <person name="Martin R."/>
            <person name="McLaughlin D.J."/>
            <person name="Morgenstern I."/>
            <person name="Morin E."/>
            <person name="Murat C."/>
            <person name="Nagy L.G."/>
            <person name="Nolan M."/>
            <person name="Ohm R.A."/>
            <person name="Patyshakuliyeva A."/>
            <person name="Rokas A."/>
            <person name="Ruiz-Duenas F.J."/>
            <person name="Sabat G."/>
            <person name="Salamov A."/>
            <person name="Samejima M."/>
            <person name="Schmutz J."/>
            <person name="Slot J.C."/>
            <person name="St John F."/>
            <person name="Stenlid J."/>
            <person name="Sun H."/>
            <person name="Sun S."/>
            <person name="Syed K."/>
            <person name="Tsang A."/>
            <person name="Wiebenga A."/>
            <person name="Young D."/>
            <person name="Pisabarro A."/>
            <person name="Eastwood D.C."/>
            <person name="Martin F."/>
            <person name="Cullen D."/>
            <person name="Grigoriev I.V."/>
            <person name="Hibbett D.S."/>
        </authorList>
    </citation>
    <scope>NUCLEOTIDE SEQUENCE [LARGE SCALE GENOMIC DNA]</scope>
    <source>
        <strain evidence="2">FP-101664</strain>
    </source>
</reference>
<evidence type="ECO:0000313" key="2">
    <source>
        <dbReference type="Proteomes" id="UP000054317"/>
    </source>
</evidence>
<dbReference type="Proteomes" id="UP000054317">
    <property type="component" value="Unassembled WGS sequence"/>
</dbReference>
<dbReference type="EMBL" id="JH711810">
    <property type="protein sequence ID" value="EIW51396.1"/>
    <property type="molecule type" value="Genomic_DNA"/>
</dbReference>
<sequence length="350" mass="38218">MAVLHSTIRSWLAFPGPQSISRIQGTFVRHLTSVFGSGQVLLLDKVWNFYRLARTALLGASLIIPSVPDAVIKAAAGKLTAFMLELLPLLDAAGPPASPTAVQQWALDDLDYHLPFRQHAPETISARAPGSFAHPAIIHSPGALASLWFARGVTYRAPFSRDYRAGRLFPDFAAWEAKRAAVVAEKGLADGEDGKYFCDITAYGAPSHGRKEENFKVYFEKEAEWRAHFPKGQPVPYVTAQAWMCKHLPGVGKLTSALCASDLVYSGLVEMPGVEEMGNMVCSIGAGAVKGLVALGLVQGKGPSSKVFPIFCRLYRALDSSLDAEQKAKMDFDVIMFEHLLCKYHRVQKL</sequence>
<dbReference type="AlphaFoldDB" id="R7S6C2"/>
<dbReference type="GeneID" id="19417457"/>
<evidence type="ECO:0000313" key="1">
    <source>
        <dbReference type="EMBL" id="EIW51396.1"/>
    </source>
</evidence>
<dbReference type="OrthoDB" id="2797654at2759"/>
<keyword evidence="2" id="KW-1185">Reference proteome</keyword>